<reference evidence="2 3" key="1">
    <citation type="submission" date="2016-04" db="EMBL/GenBank/DDBJ databases">
        <title>Genome sequence of Methanobrevibacter curvatus DSM 11111.</title>
        <authorList>
            <person name="Poehlein A."/>
            <person name="Seedorf H."/>
            <person name="Daniel R."/>
        </authorList>
    </citation>
    <scope>NUCLEOTIDE SEQUENCE [LARGE SCALE GENOMIC DNA]</scope>
    <source>
        <strain evidence="2 3">DSM 11111</strain>
    </source>
</reference>
<keyword evidence="1" id="KW-0472">Membrane</keyword>
<dbReference type="OrthoDB" id="81196at2157"/>
<evidence type="ECO:0000313" key="3">
    <source>
        <dbReference type="Proteomes" id="UP000077245"/>
    </source>
</evidence>
<dbReference type="AlphaFoldDB" id="A0A166C1G4"/>
<organism evidence="2 3">
    <name type="scientific">Methanobrevibacter curvatus</name>
    <dbReference type="NCBI Taxonomy" id="49547"/>
    <lineage>
        <taxon>Archaea</taxon>
        <taxon>Methanobacteriati</taxon>
        <taxon>Methanobacteriota</taxon>
        <taxon>Methanomada group</taxon>
        <taxon>Methanobacteria</taxon>
        <taxon>Methanobacteriales</taxon>
        <taxon>Methanobacteriaceae</taxon>
        <taxon>Methanobrevibacter</taxon>
    </lineage>
</organism>
<keyword evidence="3" id="KW-1185">Reference proteome</keyword>
<dbReference type="STRING" id="49547.MBCUR_17440"/>
<feature type="transmembrane region" description="Helical" evidence="1">
    <location>
        <begin position="325"/>
        <end position="346"/>
    </location>
</feature>
<comment type="caution">
    <text evidence="2">The sequence shown here is derived from an EMBL/GenBank/DDBJ whole genome shotgun (WGS) entry which is preliminary data.</text>
</comment>
<feature type="transmembrane region" description="Helical" evidence="1">
    <location>
        <begin position="367"/>
        <end position="400"/>
    </location>
</feature>
<protein>
    <submittedName>
        <fullName evidence="2">Uncharacterized protein</fullName>
    </submittedName>
</protein>
<evidence type="ECO:0000256" key="1">
    <source>
        <dbReference type="SAM" id="Phobius"/>
    </source>
</evidence>
<sequence length="401" mass="45289">MNNHSFTRWIFKLLTKKKIISIGTNYHPSTPMEVEYVEMFNFTNTMLMEIEEAQISSDSIFYNLLRDLGSENIPKNHKFYEIVEAEKKVEEYALVSNIIMGSDRYLYVELLNPSPIIEQFSKFILEENGEIIEQSSTEIVSKMLSKNDAIRVAIKLVGLGLDNNIKVRSAVGMTGAASIERSIKLNREIGDFPGVGFTKLGGEYAIILDTKFSSPKTNINDNHNYLFIDIMDSTKFTNDYGKDKLVELMNSVKIFIEEECKGKIEGYRHGGDDLIARFPSKDLAIRAGLDSAWFTLNNGAKIRAGIGKTRREAGERAQMADEIQIFNPLSLVVFELANGLYGYYVPSEFIRTILSFIFTKKSKIFGVFIFVFVVSYILALLGIGEFGFLAVIIAIFYAILS</sequence>
<name>A0A166C1G4_9EURY</name>
<dbReference type="PATRIC" id="fig|49547.3.peg.1848"/>
<gene>
    <name evidence="2" type="ORF">MBCUR_17440</name>
</gene>
<accession>A0A166C1G4</accession>
<keyword evidence="1" id="KW-1133">Transmembrane helix</keyword>
<evidence type="ECO:0000313" key="2">
    <source>
        <dbReference type="EMBL" id="KZX10587.1"/>
    </source>
</evidence>
<dbReference type="Proteomes" id="UP000077245">
    <property type="component" value="Unassembled WGS sequence"/>
</dbReference>
<keyword evidence="1" id="KW-0812">Transmembrane</keyword>
<dbReference type="EMBL" id="LWMV01000210">
    <property type="protein sequence ID" value="KZX10587.1"/>
    <property type="molecule type" value="Genomic_DNA"/>
</dbReference>
<proteinExistence type="predicted"/>
<dbReference type="RefSeq" id="WP_067092515.1">
    <property type="nucleotide sequence ID" value="NZ_LWMV01000210.1"/>
</dbReference>